<sequence length="247" mass="28006">MHYFSKVTHRLISKILAPVWLVLQTATTVLVVVNDDEAKMLRIGFVKPEIISWAPRIIVLHNFLTSEECDYFIAIARPRLQPSKAIKSDQRTSFGMSLSKEDSKNPMVQAIEKRISVFSQVPVENGEPIQVLRYEKNQYFRLHHDYLPDTFNLKQTGGQRIATMVMYLSDQLKGGETYFPMAGTGKCSCAGKMLKGSSVKPIKGDAVLFWNMGPDGKEDPNSIHAGYDVLLGEKWSATKWMRQNKYS</sequence>
<dbReference type="Pfam" id="PF13640">
    <property type="entry name" value="2OG-FeII_Oxy_3"/>
    <property type="match status" value="1"/>
</dbReference>
<keyword evidence="9" id="KW-0812">Transmembrane</keyword>
<evidence type="ECO:0000256" key="8">
    <source>
        <dbReference type="ARBA" id="ARBA00049169"/>
    </source>
</evidence>
<evidence type="ECO:0000256" key="3">
    <source>
        <dbReference type="ARBA" id="ARBA00022723"/>
    </source>
</evidence>
<dbReference type="Proteomes" id="UP001202328">
    <property type="component" value="Unassembled WGS sequence"/>
</dbReference>
<name>A0AAD4XDN3_9MAGN</name>
<dbReference type="InterPro" id="IPR044862">
    <property type="entry name" value="Pro_4_hyd_alph_FE2OG_OXY"/>
</dbReference>
<dbReference type="PANTHER" id="PTHR10869:SF42">
    <property type="entry name" value="PROLYL 4-HYDROXYLASE 1"/>
    <property type="match status" value="1"/>
</dbReference>
<evidence type="ECO:0000256" key="9">
    <source>
        <dbReference type="SAM" id="Phobius"/>
    </source>
</evidence>
<evidence type="ECO:0000256" key="5">
    <source>
        <dbReference type="ARBA" id="ARBA00022968"/>
    </source>
</evidence>
<keyword evidence="3" id="KW-0479">Metal-binding</keyword>
<evidence type="ECO:0000313" key="12">
    <source>
        <dbReference type="Proteomes" id="UP001202328"/>
    </source>
</evidence>
<dbReference type="PANTHER" id="PTHR10869">
    <property type="entry name" value="PROLYL 4-HYDROXYLASE ALPHA SUBUNIT"/>
    <property type="match status" value="1"/>
</dbReference>
<keyword evidence="5" id="KW-0735">Signal-anchor</keyword>
<evidence type="ECO:0000256" key="4">
    <source>
        <dbReference type="ARBA" id="ARBA00022964"/>
    </source>
</evidence>
<dbReference type="SMART" id="SM00702">
    <property type="entry name" value="P4Hc"/>
    <property type="match status" value="1"/>
</dbReference>
<comment type="subcellular location">
    <subcellularLocation>
        <location evidence="2">Endoplasmic reticulum membrane</location>
        <topology evidence="2">Single-pass type II membrane protein</topology>
    </subcellularLocation>
</comment>
<comment type="cofactor">
    <cofactor evidence="1">
        <name>L-ascorbate</name>
        <dbReference type="ChEBI" id="CHEBI:38290"/>
    </cofactor>
</comment>
<dbReference type="EMBL" id="JAJJMB010010581">
    <property type="protein sequence ID" value="KAI3907560.1"/>
    <property type="molecule type" value="Genomic_DNA"/>
</dbReference>
<keyword evidence="12" id="KW-1185">Reference proteome</keyword>
<keyword evidence="9" id="KW-1133">Transmembrane helix</keyword>
<evidence type="ECO:0000256" key="7">
    <source>
        <dbReference type="ARBA" id="ARBA00023004"/>
    </source>
</evidence>
<comment type="catalytic activity">
    <reaction evidence="8">
        <text>L-prolyl-[collagen] + 2-oxoglutarate + O2 = trans-4-hydroxy-L-prolyl-[collagen] + succinate + CO2</text>
        <dbReference type="Rhea" id="RHEA:18945"/>
        <dbReference type="Rhea" id="RHEA-COMP:11676"/>
        <dbReference type="Rhea" id="RHEA-COMP:11680"/>
        <dbReference type="ChEBI" id="CHEBI:15379"/>
        <dbReference type="ChEBI" id="CHEBI:16526"/>
        <dbReference type="ChEBI" id="CHEBI:16810"/>
        <dbReference type="ChEBI" id="CHEBI:30031"/>
        <dbReference type="ChEBI" id="CHEBI:50342"/>
        <dbReference type="ChEBI" id="CHEBI:61965"/>
        <dbReference type="EC" id="1.14.11.2"/>
    </reaction>
</comment>
<dbReference type="InterPro" id="IPR005123">
    <property type="entry name" value="Oxoglu/Fe-dep_dioxygenase_dom"/>
</dbReference>
<gene>
    <name evidence="11" type="ORF">MKW98_016204</name>
</gene>
<evidence type="ECO:0000313" key="11">
    <source>
        <dbReference type="EMBL" id="KAI3907560.1"/>
    </source>
</evidence>
<dbReference type="InterPro" id="IPR006620">
    <property type="entry name" value="Pro_4_hyd_alph"/>
</dbReference>
<evidence type="ECO:0000256" key="6">
    <source>
        <dbReference type="ARBA" id="ARBA00023002"/>
    </source>
</evidence>
<dbReference type="GO" id="GO:0005506">
    <property type="term" value="F:iron ion binding"/>
    <property type="evidence" value="ECO:0007669"/>
    <property type="project" value="InterPro"/>
</dbReference>
<keyword evidence="9" id="KW-0472">Membrane</keyword>
<dbReference type="AlphaFoldDB" id="A0AAD4XDN3"/>
<organism evidence="11 12">
    <name type="scientific">Papaver atlanticum</name>
    <dbReference type="NCBI Taxonomy" id="357466"/>
    <lineage>
        <taxon>Eukaryota</taxon>
        <taxon>Viridiplantae</taxon>
        <taxon>Streptophyta</taxon>
        <taxon>Embryophyta</taxon>
        <taxon>Tracheophyta</taxon>
        <taxon>Spermatophyta</taxon>
        <taxon>Magnoliopsida</taxon>
        <taxon>Ranunculales</taxon>
        <taxon>Papaveraceae</taxon>
        <taxon>Papaveroideae</taxon>
        <taxon>Papaver</taxon>
    </lineage>
</organism>
<dbReference type="GO" id="GO:0005789">
    <property type="term" value="C:endoplasmic reticulum membrane"/>
    <property type="evidence" value="ECO:0007669"/>
    <property type="project" value="UniProtKB-SubCell"/>
</dbReference>
<keyword evidence="6" id="KW-0560">Oxidoreductase</keyword>
<keyword evidence="7" id="KW-0408">Iron</keyword>
<keyword evidence="4" id="KW-0223">Dioxygenase</keyword>
<comment type="caution">
    <text evidence="11">The sequence shown here is derived from an EMBL/GenBank/DDBJ whole genome shotgun (WGS) entry which is preliminary data.</text>
</comment>
<feature type="domain" description="Fe2OG dioxygenase" evidence="10">
    <location>
        <begin position="125"/>
        <end position="243"/>
    </location>
</feature>
<evidence type="ECO:0000256" key="2">
    <source>
        <dbReference type="ARBA" id="ARBA00004648"/>
    </source>
</evidence>
<reference evidence="11" key="1">
    <citation type="submission" date="2022-04" db="EMBL/GenBank/DDBJ databases">
        <title>A functionally conserved STORR gene fusion in Papaver species that diverged 16.8 million years ago.</title>
        <authorList>
            <person name="Catania T."/>
        </authorList>
    </citation>
    <scope>NUCLEOTIDE SEQUENCE</scope>
    <source>
        <strain evidence="11">S-188037</strain>
    </source>
</reference>
<accession>A0AAD4XDN3</accession>
<dbReference type="PROSITE" id="PS51471">
    <property type="entry name" value="FE2OG_OXY"/>
    <property type="match status" value="1"/>
</dbReference>
<dbReference type="GO" id="GO:0004656">
    <property type="term" value="F:procollagen-proline 4-dioxygenase activity"/>
    <property type="evidence" value="ECO:0007669"/>
    <property type="project" value="UniProtKB-EC"/>
</dbReference>
<dbReference type="InterPro" id="IPR045054">
    <property type="entry name" value="P4HA-like"/>
</dbReference>
<dbReference type="Gene3D" id="2.60.120.620">
    <property type="entry name" value="q2cbj1_9rhob like domain"/>
    <property type="match status" value="1"/>
</dbReference>
<feature type="transmembrane region" description="Helical" evidence="9">
    <location>
        <begin position="15"/>
        <end position="33"/>
    </location>
</feature>
<evidence type="ECO:0000256" key="1">
    <source>
        <dbReference type="ARBA" id="ARBA00001961"/>
    </source>
</evidence>
<proteinExistence type="predicted"/>
<evidence type="ECO:0000259" key="10">
    <source>
        <dbReference type="PROSITE" id="PS51471"/>
    </source>
</evidence>
<dbReference type="GO" id="GO:0031418">
    <property type="term" value="F:L-ascorbic acid binding"/>
    <property type="evidence" value="ECO:0007669"/>
    <property type="project" value="InterPro"/>
</dbReference>
<protein>
    <recommendedName>
        <fullName evidence="10">Fe2OG dioxygenase domain-containing protein</fullName>
    </recommendedName>
</protein>